<keyword evidence="2" id="KW-1185">Reference proteome</keyword>
<accession>A0ABR1RND7</accession>
<organism evidence="1 2">
    <name type="scientific">Apiospora rasikravindrae</name>
    <dbReference type="NCBI Taxonomy" id="990691"/>
    <lineage>
        <taxon>Eukaryota</taxon>
        <taxon>Fungi</taxon>
        <taxon>Dikarya</taxon>
        <taxon>Ascomycota</taxon>
        <taxon>Pezizomycotina</taxon>
        <taxon>Sordariomycetes</taxon>
        <taxon>Xylariomycetidae</taxon>
        <taxon>Amphisphaeriales</taxon>
        <taxon>Apiosporaceae</taxon>
        <taxon>Apiospora</taxon>
    </lineage>
</organism>
<reference evidence="1 2" key="1">
    <citation type="submission" date="2023-01" db="EMBL/GenBank/DDBJ databases">
        <title>Analysis of 21 Apiospora genomes using comparative genomics revels a genus with tremendous synthesis potential of carbohydrate active enzymes and secondary metabolites.</title>
        <authorList>
            <person name="Sorensen T."/>
        </authorList>
    </citation>
    <scope>NUCLEOTIDE SEQUENCE [LARGE SCALE GENOMIC DNA]</scope>
    <source>
        <strain evidence="1 2">CBS 33761</strain>
    </source>
</reference>
<protein>
    <submittedName>
        <fullName evidence="1">Cullulin 3</fullName>
    </submittedName>
</protein>
<evidence type="ECO:0000313" key="1">
    <source>
        <dbReference type="EMBL" id="KAK8016412.1"/>
    </source>
</evidence>
<dbReference type="Proteomes" id="UP001444661">
    <property type="component" value="Unassembled WGS sequence"/>
</dbReference>
<dbReference type="EMBL" id="JAQQWK010000014">
    <property type="protein sequence ID" value="KAK8016412.1"/>
    <property type="molecule type" value="Genomic_DNA"/>
</dbReference>
<comment type="caution">
    <text evidence="1">The sequence shown here is derived from an EMBL/GenBank/DDBJ whole genome shotgun (WGS) entry which is preliminary data.</text>
</comment>
<gene>
    <name evidence="1" type="ORF">PG993_014601</name>
</gene>
<evidence type="ECO:0000313" key="2">
    <source>
        <dbReference type="Proteomes" id="UP001444661"/>
    </source>
</evidence>
<sequence>MRAALSSELLCRYAYKIVLKKAGGRLYENVKQFEESTQWRAVKYGTVEGIHRQGLSSYFRADLEKPDSLVPTGDQFTFNNAIQSPTFKVKLAHVNVAKQVENKEERKETDTKKLETRKVRACRAITTAAPSPAISCLGGDHSTQQACNKSPVRDVWRDNMDDEIGLLRELIDDYQCVAMVSNSSNCS</sequence>
<name>A0ABR1RND7_9PEZI</name>
<proteinExistence type="predicted"/>